<name>A0A316URX8_9BASI</name>
<evidence type="ECO:0000256" key="2">
    <source>
        <dbReference type="SAM" id="Phobius"/>
    </source>
</evidence>
<feature type="signal peptide" evidence="3">
    <location>
        <begin position="1"/>
        <end position="20"/>
    </location>
</feature>
<feature type="compositionally biased region" description="Low complexity" evidence="1">
    <location>
        <begin position="701"/>
        <end position="710"/>
    </location>
</feature>
<dbReference type="Proteomes" id="UP000245884">
    <property type="component" value="Unassembled WGS sequence"/>
</dbReference>
<feature type="compositionally biased region" description="Basic and acidic residues" evidence="1">
    <location>
        <begin position="89"/>
        <end position="99"/>
    </location>
</feature>
<feature type="compositionally biased region" description="Low complexity" evidence="1">
    <location>
        <begin position="720"/>
        <end position="741"/>
    </location>
</feature>
<keyword evidence="2" id="KW-0472">Membrane</keyword>
<organism evidence="4 5">
    <name type="scientific">Jaminaea rosea</name>
    <dbReference type="NCBI Taxonomy" id="1569628"/>
    <lineage>
        <taxon>Eukaryota</taxon>
        <taxon>Fungi</taxon>
        <taxon>Dikarya</taxon>
        <taxon>Basidiomycota</taxon>
        <taxon>Ustilaginomycotina</taxon>
        <taxon>Exobasidiomycetes</taxon>
        <taxon>Microstromatales</taxon>
        <taxon>Microstromatales incertae sedis</taxon>
        <taxon>Jaminaea</taxon>
    </lineage>
</organism>
<feature type="compositionally biased region" description="Polar residues" evidence="1">
    <location>
        <begin position="385"/>
        <end position="400"/>
    </location>
</feature>
<protein>
    <submittedName>
        <fullName evidence="4">Uncharacterized protein</fullName>
    </submittedName>
</protein>
<dbReference type="STRING" id="1569628.A0A316URX8"/>
<feature type="chain" id="PRO_5016263123" evidence="3">
    <location>
        <begin position="21"/>
        <end position="825"/>
    </location>
</feature>
<keyword evidence="2" id="KW-0812">Transmembrane</keyword>
<dbReference type="EMBL" id="KZ819666">
    <property type="protein sequence ID" value="PWN28037.1"/>
    <property type="molecule type" value="Genomic_DNA"/>
</dbReference>
<feature type="region of interest" description="Disordered" evidence="1">
    <location>
        <begin position="384"/>
        <end position="407"/>
    </location>
</feature>
<evidence type="ECO:0000313" key="4">
    <source>
        <dbReference type="EMBL" id="PWN28037.1"/>
    </source>
</evidence>
<evidence type="ECO:0000256" key="3">
    <source>
        <dbReference type="SAM" id="SignalP"/>
    </source>
</evidence>
<keyword evidence="2" id="KW-1133">Transmembrane helix</keyword>
<feature type="region of interest" description="Disordered" evidence="1">
    <location>
        <begin position="178"/>
        <end position="219"/>
    </location>
</feature>
<dbReference type="AlphaFoldDB" id="A0A316URX8"/>
<dbReference type="RefSeq" id="XP_025362649.1">
    <property type="nucleotide sequence ID" value="XM_025504724.1"/>
</dbReference>
<feature type="compositionally biased region" description="Low complexity" evidence="1">
    <location>
        <begin position="675"/>
        <end position="686"/>
    </location>
</feature>
<dbReference type="OrthoDB" id="2555569at2759"/>
<proteinExistence type="predicted"/>
<accession>A0A316URX8</accession>
<dbReference type="GeneID" id="37026547"/>
<reference evidence="4 5" key="1">
    <citation type="journal article" date="2018" name="Mol. Biol. Evol.">
        <title>Broad Genomic Sampling Reveals a Smut Pathogenic Ancestry of the Fungal Clade Ustilaginomycotina.</title>
        <authorList>
            <person name="Kijpornyongpan T."/>
            <person name="Mondo S.J."/>
            <person name="Barry K."/>
            <person name="Sandor L."/>
            <person name="Lee J."/>
            <person name="Lipzen A."/>
            <person name="Pangilinan J."/>
            <person name="LaButti K."/>
            <person name="Hainaut M."/>
            <person name="Henrissat B."/>
            <person name="Grigoriev I.V."/>
            <person name="Spatafora J.W."/>
            <person name="Aime M.C."/>
        </authorList>
    </citation>
    <scope>NUCLEOTIDE SEQUENCE [LARGE SCALE GENOMIC DNA]</scope>
    <source>
        <strain evidence="4 5">MCA 5214</strain>
    </source>
</reference>
<feature type="transmembrane region" description="Helical" evidence="2">
    <location>
        <begin position="231"/>
        <end position="253"/>
    </location>
</feature>
<evidence type="ECO:0000313" key="5">
    <source>
        <dbReference type="Proteomes" id="UP000245884"/>
    </source>
</evidence>
<feature type="region of interest" description="Disordered" evidence="1">
    <location>
        <begin position="612"/>
        <end position="825"/>
    </location>
</feature>
<sequence>MPTLRRTLAGLAILAVAAHAAPLQQQPSEDLADWTRNFAGQDGTAHPLNRRASRLHDTGRYRLVGAPHSADDSVDALLLPVPSSSTPEARLDAPEKGDGGRSYLGKRQAFPAAGPLAAAASSPVAQAAAASSAVAGPLAAAAVTSPAAATTAAVAASPAVAATSNLVAAASTPATTIAKPTTSAASTAPSSSASRPASSSSKSASSSSSSKSPTSSPSTGFTLTDVNNKLYPLWVSVVVCGVLFALFFILICIRCCFFKPHEREDLDSVLTGSSAGAMSRKSTLRNGAKSLRKALTRRKLAGSSFVRRQQEGSVLLEVGDEVFAVPPKVAEEYNEAKRMFAPRNGVNDATKWNGKAYLAQCLVRHENQRNGVPPMPSRLIGAQNDGGNDTRGWSRSSLGSTLIGHDDEDKEKSAYEAYMGLSRTDSQKPKRGLSARIAESIRSLRTQGSSEDEIEKDDRLGEPTRTTDLTNFLNGSNNHGANTAGWGIQVHQDADDSITMPRPAATDYQPARNSIVSTPRSAPIAAFNARSQDQGRRPVPAAMNTAPNARGGFSLEDAPSPAARARVTENKRRSALPPAPINSAPSAAPAPFAVQRKPLPQDPVLPRDIPTVQEQQQQPAGAPAQAPAPITDLTKQQSRHQRAVSTPHVAFASKTKLDSKDDDEEAVFLRRHPTASSVSSSSSASSQLKRTTGTTRRASRHASMASSTTSSRDRDAVQRSATMGMSSSASAPQGLANLANAGPPPAGRDRLKEMRLAQSQARAGGQQGRRHVSAAVVPQQTGTSAAEGLSRSSTTASPSRHRDQKMPRRSVAGVGGEEVPLARGV</sequence>
<feature type="compositionally biased region" description="Low complexity" evidence="1">
    <location>
        <begin position="615"/>
        <end position="629"/>
    </location>
</feature>
<feature type="region of interest" description="Disordered" evidence="1">
    <location>
        <begin position="441"/>
        <end position="466"/>
    </location>
</feature>
<evidence type="ECO:0000256" key="1">
    <source>
        <dbReference type="SAM" id="MobiDB-lite"/>
    </source>
</evidence>
<feature type="region of interest" description="Disordered" evidence="1">
    <location>
        <begin position="81"/>
        <end position="106"/>
    </location>
</feature>
<keyword evidence="5" id="KW-1185">Reference proteome</keyword>
<feature type="region of interest" description="Disordered" evidence="1">
    <location>
        <begin position="529"/>
        <end position="588"/>
    </location>
</feature>
<gene>
    <name evidence="4" type="ORF">BDZ90DRAFT_226811</name>
</gene>
<feature type="compositionally biased region" description="Polar residues" evidence="1">
    <location>
        <begin position="778"/>
        <end position="798"/>
    </location>
</feature>
<keyword evidence="3" id="KW-0732">Signal</keyword>